<dbReference type="EMBL" id="HBUF01300260">
    <property type="protein sequence ID" value="CAG6690912.1"/>
    <property type="molecule type" value="Transcribed_RNA"/>
</dbReference>
<evidence type="ECO:0000313" key="1">
    <source>
        <dbReference type="EMBL" id="CAG6690912.1"/>
    </source>
</evidence>
<organism evidence="1">
    <name type="scientific">Cacopsylla melanoneura</name>
    <dbReference type="NCBI Taxonomy" id="428564"/>
    <lineage>
        <taxon>Eukaryota</taxon>
        <taxon>Metazoa</taxon>
        <taxon>Ecdysozoa</taxon>
        <taxon>Arthropoda</taxon>
        <taxon>Hexapoda</taxon>
        <taxon>Insecta</taxon>
        <taxon>Pterygota</taxon>
        <taxon>Neoptera</taxon>
        <taxon>Paraneoptera</taxon>
        <taxon>Hemiptera</taxon>
        <taxon>Sternorrhyncha</taxon>
        <taxon>Psylloidea</taxon>
        <taxon>Psyllidae</taxon>
        <taxon>Psyllinae</taxon>
        <taxon>Cacopsylla</taxon>
    </lineage>
</organism>
<sequence length="102" mass="12036">MILALGYTNSSQYSKTCHVFLSRPVLPYFPLLRKSMTYFHLDLYENTTCDVILVKSLFSSECKWKIFIPSRQQKMKNRQSPTPQYVITFDQFIAFLLDIIVQ</sequence>
<protein>
    <submittedName>
        <fullName evidence="1">Uncharacterized protein</fullName>
    </submittedName>
</protein>
<proteinExistence type="predicted"/>
<name>A0A8D8TVE2_9HEMI</name>
<accession>A0A8D8TVE2</accession>
<dbReference type="AlphaFoldDB" id="A0A8D8TVE2"/>
<reference evidence="1" key="1">
    <citation type="submission" date="2021-05" db="EMBL/GenBank/DDBJ databases">
        <authorList>
            <person name="Alioto T."/>
            <person name="Alioto T."/>
            <person name="Gomez Garrido J."/>
        </authorList>
    </citation>
    <scope>NUCLEOTIDE SEQUENCE</scope>
</reference>